<feature type="region of interest" description="Disordered" evidence="2">
    <location>
        <begin position="742"/>
        <end position="763"/>
    </location>
</feature>
<feature type="region of interest" description="Disordered" evidence="2">
    <location>
        <begin position="1"/>
        <end position="25"/>
    </location>
</feature>
<evidence type="ECO:0000256" key="2">
    <source>
        <dbReference type="SAM" id="MobiDB-lite"/>
    </source>
</evidence>
<accession>A0A6A2YW81</accession>
<evidence type="ECO:0000259" key="3">
    <source>
        <dbReference type="Pfam" id="PF24670"/>
    </source>
</evidence>
<feature type="region of interest" description="Disordered" evidence="2">
    <location>
        <begin position="60"/>
        <end position="165"/>
    </location>
</feature>
<keyword evidence="5" id="KW-1185">Reference proteome</keyword>
<dbReference type="PANTHER" id="PTHR47491:SF5">
    <property type="entry name" value="CAP-GLY DOMAIN LINKER"/>
    <property type="match status" value="1"/>
</dbReference>
<name>A0A6A2YW81_HIBSY</name>
<dbReference type="OrthoDB" id="1938127at2759"/>
<keyword evidence="1" id="KW-0175">Coiled coil</keyword>
<sequence length="937" mass="107565">MKKAFFFKSSSSSGNGNAVVPSPSEDKQVFWENTLESDFNDQLDDKAEYSFLSPKRFFGKSRKQIPDSPSFSNGPAGLRRSRSLSSAAFLVDGPEQEDVPSSYEQNRSPNITPNQQRRTLTPKKKSKAKRREVAANGFERPGPSSSSRIRHDSWGSSSSCSSNVSSKVVDRYIDGEQLLESSKSKSSSKINNLRNGGGRLPHRVQYTAPPSPTDSVKDKNINSFREAKGTRLQFSSRDWTENGFGHESPRRIAKNVIERLSQTHIPRSSSKEFDLHIPITTEDVYGEYLHRCPESKLDVLAQNGCAMDEPYDDIRYHEDFSGLEKQHRFFGGNSNGLNSSETEEETDLELQRRYKEAGERVLLLSEALDQESFLRNIGFNISSLIGTIRCLSEDKINLALEVSELLQSRIAERDRAREEMRMARAELESQTRKLETEKHEIQLGLEKELDRSSDWLSKLEKYKLEEQRLRERVRELAEQNVSLQREVSSLNEKETENRSTMTYSVEQLKELTRRVETLNDENEDLRKNLSQLQEKHQAAIEVTDCIRRNFEEKDTECKELQKSIARLFRTCSEQEKTIEGLRDGYGQEMEKKHSMKKNENQMKILQMEQMRLTGVELALRREVECCRHEVDSLRHENIDLLNRLKGNRKDIGALTIKLDKEMWSRVSYLQDQGLSMLNESNHLSSKLIEFIKGKASQLQETQQGLDGQFIIESDIKVQCFKRGAESLARSLQTISTLLKEKSSPVASEAHSESMKPDNQSSEEVLRTELKSETLLTNLLREKLYSKELEVERLQAEVGAAVRGNDILRCEVQNAMDNISCLTHRLKDLELQILKKDDNISHLQNDLQESMKELSILRGILPKVSEERDLMWEEVKQYNEKNMLLNSEVEVLKKKIDTLDEDILLKEGQITILKDTLSNNKTFNLLGSPDLTQEFLLE</sequence>
<feature type="compositionally biased region" description="Polar residues" evidence="2">
    <location>
        <begin position="102"/>
        <end position="119"/>
    </location>
</feature>
<feature type="compositionally biased region" description="Low complexity" evidence="2">
    <location>
        <begin position="1"/>
        <end position="13"/>
    </location>
</feature>
<gene>
    <name evidence="4" type="ORF">F3Y22_tig00111213pilonHSYRG00634</name>
</gene>
<feature type="domain" description="DUF7653" evidence="3">
    <location>
        <begin position="618"/>
        <end position="742"/>
    </location>
</feature>
<comment type="caution">
    <text evidence="4">The sequence shown here is derived from an EMBL/GenBank/DDBJ whole genome shotgun (WGS) entry which is preliminary data.</text>
</comment>
<protein>
    <submittedName>
        <fullName evidence="4">Macrophage erythroblast attacher-like isoform X1</fullName>
    </submittedName>
</protein>
<feature type="coiled-coil region" evidence="1">
    <location>
        <begin position="811"/>
        <end position="845"/>
    </location>
</feature>
<reference evidence="4" key="1">
    <citation type="submission" date="2019-09" db="EMBL/GenBank/DDBJ databases">
        <title>Draft genome information of white flower Hibiscus syriacus.</title>
        <authorList>
            <person name="Kim Y.-M."/>
        </authorList>
    </citation>
    <scope>NUCLEOTIDE SEQUENCE [LARGE SCALE GENOMIC DNA]</scope>
    <source>
        <strain evidence="4">YM2019G1</strain>
    </source>
</reference>
<proteinExistence type="predicted"/>
<dbReference type="Proteomes" id="UP000436088">
    <property type="component" value="Unassembled WGS sequence"/>
</dbReference>
<feature type="coiled-coil region" evidence="1">
    <location>
        <begin position="406"/>
        <end position="542"/>
    </location>
</feature>
<feature type="coiled-coil region" evidence="1">
    <location>
        <begin position="874"/>
        <end position="901"/>
    </location>
</feature>
<evidence type="ECO:0000313" key="5">
    <source>
        <dbReference type="Proteomes" id="UP000436088"/>
    </source>
</evidence>
<dbReference type="AlphaFoldDB" id="A0A6A2YW81"/>
<dbReference type="Pfam" id="PF24670">
    <property type="entry name" value="DUF7653"/>
    <property type="match status" value="1"/>
</dbReference>
<dbReference type="PANTHER" id="PTHR47491">
    <property type="entry name" value="CAP-GLY DOMAIN LINKER"/>
    <property type="match status" value="1"/>
</dbReference>
<feature type="region of interest" description="Disordered" evidence="2">
    <location>
        <begin position="180"/>
        <end position="218"/>
    </location>
</feature>
<organism evidence="4 5">
    <name type="scientific">Hibiscus syriacus</name>
    <name type="common">Rose of Sharon</name>
    <dbReference type="NCBI Taxonomy" id="106335"/>
    <lineage>
        <taxon>Eukaryota</taxon>
        <taxon>Viridiplantae</taxon>
        <taxon>Streptophyta</taxon>
        <taxon>Embryophyta</taxon>
        <taxon>Tracheophyta</taxon>
        <taxon>Spermatophyta</taxon>
        <taxon>Magnoliopsida</taxon>
        <taxon>eudicotyledons</taxon>
        <taxon>Gunneridae</taxon>
        <taxon>Pentapetalae</taxon>
        <taxon>rosids</taxon>
        <taxon>malvids</taxon>
        <taxon>Malvales</taxon>
        <taxon>Malvaceae</taxon>
        <taxon>Malvoideae</taxon>
        <taxon>Hibiscus</taxon>
    </lineage>
</organism>
<feature type="compositionally biased region" description="Basic residues" evidence="2">
    <location>
        <begin position="120"/>
        <end position="130"/>
    </location>
</feature>
<feature type="compositionally biased region" description="Low complexity" evidence="2">
    <location>
        <begin position="154"/>
        <end position="165"/>
    </location>
</feature>
<dbReference type="EMBL" id="VEPZ02001271">
    <property type="protein sequence ID" value="KAE8683272.1"/>
    <property type="molecule type" value="Genomic_DNA"/>
</dbReference>
<dbReference type="InterPro" id="IPR056070">
    <property type="entry name" value="DUF7653"/>
</dbReference>
<evidence type="ECO:0000313" key="4">
    <source>
        <dbReference type="EMBL" id="KAE8683272.1"/>
    </source>
</evidence>
<evidence type="ECO:0000256" key="1">
    <source>
        <dbReference type="SAM" id="Coils"/>
    </source>
</evidence>